<feature type="transmembrane region" description="Helical" evidence="1">
    <location>
        <begin position="75"/>
        <end position="97"/>
    </location>
</feature>
<dbReference type="RefSeq" id="WP_027825612.1">
    <property type="nucleotide sequence ID" value="NZ_AZFB01000002.1"/>
</dbReference>
<evidence type="ECO:0000313" key="3">
    <source>
        <dbReference type="Proteomes" id="UP000051931"/>
    </source>
</evidence>
<feature type="transmembrane region" description="Helical" evidence="1">
    <location>
        <begin position="198"/>
        <end position="214"/>
    </location>
</feature>
<reference evidence="2 3" key="1">
    <citation type="journal article" date="2015" name="Genome Announc.">
        <title>Expanding the biotechnology potential of lactobacilli through comparative genomics of 213 strains and associated genera.</title>
        <authorList>
            <person name="Sun Z."/>
            <person name="Harris H.M."/>
            <person name="McCann A."/>
            <person name="Guo C."/>
            <person name="Argimon S."/>
            <person name="Zhang W."/>
            <person name="Yang X."/>
            <person name="Jeffery I.B."/>
            <person name="Cooney J.C."/>
            <person name="Kagawa T.F."/>
            <person name="Liu W."/>
            <person name="Song Y."/>
            <person name="Salvetti E."/>
            <person name="Wrobel A."/>
            <person name="Rasinkangas P."/>
            <person name="Parkhill J."/>
            <person name="Rea M.C."/>
            <person name="O'Sullivan O."/>
            <person name="Ritari J."/>
            <person name="Douillard F.P."/>
            <person name="Paul Ross R."/>
            <person name="Yang R."/>
            <person name="Briner A.E."/>
            <person name="Felis G.E."/>
            <person name="de Vos W.M."/>
            <person name="Barrangou R."/>
            <person name="Klaenhammer T.R."/>
            <person name="Caufield P.W."/>
            <person name="Cui Y."/>
            <person name="Zhang H."/>
            <person name="O'Toole P.W."/>
        </authorList>
    </citation>
    <scope>NUCLEOTIDE SEQUENCE [LARGE SCALE GENOMIC DNA]</scope>
    <source>
        <strain evidence="2 3">DSM 15354</strain>
    </source>
</reference>
<dbReference type="AlphaFoldDB" id="A0A0R1SA83"/>
<sequence>MNLFNELAKRRLKLANILLAIQFIVSIAYFLFGNFSEAGTTLFNFNLDMSWGIIYPERQLHLVRAFDNSMMTFDLIFFIFLCISVVKVLQSTTWNLIPMAKWKILSNNISSAFIGCAYFFAIQWIFITLAFGASMINHPHIVARDLNNLLDSQFAFTFGMLLLFLTFITLTIIFTLISVVCLQFLISSNLRNGFQKNIVFIIGLVLFVITLYIYDQLARGLILNLNFFISYLIVFLISMAIAYYLFINYYECKKD</sequence>
<evidence type="ECO:0000256" key="1">
    <source>
        <dbReference type="SAM" id="Phobius"/>
    </source>
</evidence>
<proteinExistence type="predicted"/>
<keyword evidence="1" id="KW-0472">Membrane</keyword>
<accession>A0A0R1SA83</accession>
<comment type="caution">
    <text evidence="2">The sequence shown here is derived from an EMBL/GenBank/DDBJ whole genome shotgun (WGS) entry which is preliminary data.</text>
</comment>
<dbReference type="EMBL" id="AZFB01000002">
    <property type="protein sequence ID" value="KRL63642.1"/>
    <property type="molecule type" value="Genomic_DNA"/>
</dbReference>
<feature type="transmembrane region" description="Helical" evidence="1">
    <location>
        <begin position="156"/>
        <end position="186"/>
    </location>
</feature>
<feature type="transmembrane region" description="Helical" evidence="1">
    <location>
        <begin position="226"/>
        <end position="246"/>
    </location>
</feature>
<keyword evidence="3" id="KW-1185">Reference proteome</keyword>
<keyword evidence="1" id="KW-0812">Transmembrane</keyword>
<evidence type="ECO:0000313" key="2">
    <source>
        <dbReference type="EMBL" id="KRL63642.1"/>
    </source>
</evidence>
<dbReference type="OrthoDB" id="2323775at2"/>
<gene>
    <name evidence="2" type="ORF">FC23_GL000551</name>
</gene>
<feature type="transmembrane region" description="Helical" evidence="1">
    <location>
        <begin position="12"/>
        <end position="32"/>
    </location>
</feature>
<dbReference type="STRING" id="1122152.GCA_000425905_00317"/>
<dbReference type="Proteomes" id="UP000051931">
    <property type="component" value="Unassembled WGS sequence"/>
</dbReference>
<dbReference type="PATRIC" id="fig|1122152.4.peg.559"/>
<organism evidence="2 3">
    <name type="scientific">Lactobacillus psittaci DSM 15354</name>
    <dbReference type="NCBI Taxonomy" id="1122152"/>
    <lineage>
        <taxon>Bacteria</taxon>
        <taxon>Bacillati</taxon>
        <taxon>Bacillota</taxon>
        <taxon>Bacilli</taxon>
        <taxon>Lactobacillales</taxon>
        <taxon>Lactobacillaceae</taxon>
        <taxon>Lactobacillus</taxon>
    </lineage>
</organism>
<feature type="transmembrane region" description="Helical" evidence="1">
    <location>
        <begin position="109"/>
        <end position="136"/>
    </location>
</feature>
<keyword evidence="1" id="KW-1133">Transmembrane helix</keyword>
<protein>
    <submittedName>
        <fullName evidence="2">Uncharacterized protein</fullName>
    </submittedName>
</protein>
<name>A0A0R1SA83_9LACO</name>